<keyword evidence="2" id="KW-0813">Transport</keyword>
<dbReference type="EMBL" id="ML978714">
    <property type="protein sequence ID" value="KAF2089607.1"/>
    <property type="molecule type" value="Genomic_DNA"/>
</dbReference>
<feature type="transmembrane region" description="Helical" evidence="9">
    <location>
        <begin position="372"/>
        <end position="393"/>
    </location>
</feature>
<dbReference type="GO" id="GO:0005886">
    <property type="term" value="C:plasma membrane"/>
    <property type="evidence" value="ECO:0007669"/>
    <property type="project" value="UniProtKB-SubCell"/>
</dbReference>
<keyword evidence="3" id="KW-1003">Cell membrane</keyword>
<dbReference type="Pfam" id="PF25539">
    <property type="entry name" value="Bestrophin_2"/>
    <property type="match status" value="1"/>
</dbReference>
<dbReference type="InterPro" id="IPR044669">
    <property type="entry name" value="YneE/VCCN1/2-like"/>
</dbReference>
<name>A0A6A5YE35_9PEZI</name>
<protein>
    <submittedName>
        <fullName evidence="10">UPF0187-domain-containing protein</fullName>
    </submittedName>
</protein>
<feature type="region of interest" description="Disordered" evidence="8">
    <location>
        <begin position="466"/>
        <end position="496"/>
    </location>
</feature>
<gene>
    <name evidence="10" type="ORF">K490DRAFT_72332</name>
</gene>
<feature type="transmembrane region" description="Helical" evidence="9">
    <location>
        <begin position="347"/>
        <end position="366"/>
    </location>
</feature>
<sequence length="496" mass="55952">MCCCLVSRECLRQESSLLSAVAARGFPNRDGPPRMPRPHTTGGQPQEHELLSLEIKQPLESIMSPPDVAMPHYRARKRHHTPELDEYFVGPRAMDKHSKLPVFMRMHGSILPEMILPLLFVAAWSTLISCISKFVYSLGVSNILLTVLGFVVSLAISFRSSTAYERYSEGRKYWAQLMLVSQTLAREIWISAEEPEGDEAKEVVLGKLTGLNLIVAFATALKHKLRFEPYAHYEDLQGLVQHLDTYAKEAEDPDLLIEKRKSSWKRAGEYLGVPMAESNPRKQLKRSKKPLGNLPLEILSHLSAYVDSLVETGALKNFHVVQATQSVTSMNEVLQGVDRVLNTPLPIAYAIAISQITWVYILLLPFQLWSELGWVTIPAAIAAAYIILGFEVIGREIENPFGHDVNDLPLDDYCNQLAAEIDIIASRPRPRTEEFIKRADNKVLFPFSSSGYGAWASRSVEQIRERLQSRPYQTMQETEDARKSLHQPRHGGKEQV</sequence>
<evidence type="ECO:0000256" key="7">
    <source>
        <dbReference type="ARBA" id="ARBA00023136"/>
    </source>
</evidence>
<reference evidence="10" key="1">
    <citation type="journal article" date="2020" name="Stud. Mycol.">
        <title>101 Dothideomycetes genomes: a test case for predicting lifestyles and emergence of pathogens.</title>
        <authorList>
            <person name="Haridas S."/>
            <person name="Albert R."/>
            <person name="Binder M."/>
            <person name="Bloem J."/>
            <person name="Labutti K."/>
            <person name="Salamov A."/>
            <person name="Andreopoulos B."/>
            <person name="Baker S."/>
            <person name="Barry K."/>
            <person name="Bills G."/>
            <person name="Bluhm B."/>
            <person name="Cannon C."/>
            <person name="Castanera R."/>
            <person name="Culley D."/>
            <person name="Daum C."/>
            <person name="Ezra D."/>
            <person name="Gonzalez J."/>
            <person name="Henrissat B."/>
            <person name="Kuo A."/>
            <person name="Liang C."/>
            <person name="Lipzen A."/>
            <person name="Lutzoni F."/>
            <person name="Magnuson J."/>
            <person name="Mondo S."/>
            <person name="Nolan M."/>
            <person name="Ohm R."/>
            <person name="Pangilinan J."/>
            <person name="Park H.-J."/>
            <person name="Ramirez L."/>
            <person name="Alfaro M."/>
            <person name="Sun H."/>
            <person name="Tritt A."/>
            <person name="Yoshinaga Y."/>
            <person name="Zwiers L.-H."/>
            <person name="Turgeon B."/>
            <person name="Goodwin S."/>
            <person name="Spatafora J."/>
            <person name="Crous P."/>
            <person name="Grigoriev I."/>
        </authorList>
    </citation>
    <scope>NUCLEOTIDE SEQUENCE</scope>
    <source>
        <strain evidence="10">CBS 121410</strain>
    </source>
</reference>
<evidence type="ECO:0000256" key="4">
    <source>
        <dbReference type="ARBA" id="ARBA00022692"/>
    </source>
</evidence>
<dbReference type="Proteomes" id="UP000799776">
    <property type="component" value="Unassembled WGS sequence"/>
</dbReference>
<organism evidence="10 11">
    <name type="scientific">Saccharata proteae CBS 121410</name>
    <dbReference type="NCBI Taxonomy" id="1314787"/>
    <lineage>
        <taxon>Eukaryota</taxon>
        <taxon>Fungi</taxon>
        <taxon>Dikarya</taxon>
        <taxon>Ascomycota</taxon>
        <taxon>Pezizomycotina</taxon>
        <taxon>Dothideomycetes</taxon>
        <taxon>Dothideomycetes incertae sedis</taxon>
        <taxon>Botryosphaeriales</taxon>
        <taxon>Saccharataceae</taxon>
        <taxon>Saccharata</taxon>
    </lineage>
</organism>
<proteinExistence type="predicted"/>
<evidence type="ECO:0000313" key="10">
    <source>
        <dbReference type="EMBL" id="KAF2089607.1"/>
    </source>
</evidence>
<dbReference type="OrthoDB" id="1368at2759"/>
<accession>A0A6A5YE35</accession>
<keyword evidence="4 9" id="KW-0812">Transmembrane</keyword>
<keyword evidence="11" id="KW-1185">Reference proteome</keyword>
<keyword evidence="5 9" id="KW-1133">Transmembrane helix</keyword>
<evidence type="ECO:0000256" key="5">
    <source>
        <dbReference type="ARBA" id="ARBA00022989"/>
    </source>
</evidence>
<evidence type="ECO:0000256" key="8">
    <source>
        <dbReference type="SAM" id="MobiDB-lite"/>
    </source>
</evidence>
<dbReference type="PANTHER" id="PTHR33281:SF19">
    <property type="entry name" value="VOLTAGE-DEPENDENT ANION CHANNEL-FORMING PROTEIN YNEE"/>
    <property type="match status" value="1"/>
</dbReference>
<evidence type="ECO:0000313" key="11">
    <source>
        <dbReference type="Proteomes" id="UP000799776"/>
    </source>
</evidence>
<evidence type="ECO:0000256" key="9">
    <source>
        <dbReference type="SAM" id="Phobius"/>
    </source>
</evidence>
<dbReference type="AlphaFoldDB" id="A0A6A5YE35"/>
<evidence type="ECO:0000256" key="1">
    <source>
        <dbReference type="ARBA" id="ARBA00004651"/>
    </source>
</evidence>
<evidence type="ECO:0000256" key="3">
    <source>
        <dbReference type="ARBA" id="ARBA00022475"/>
    </source>
</evidence>
<dbReference type="PANTHER" id="PTHR33281">
    <property type="entry name" value="UPF0187 PROTEIN YNEE"/>
    <property type="match status" value="1"/>
</dbReference>
<comment type="subcellular location">
    <subcellularLocation>
        <location evidence="1">Cell membrane</location>
        <topology evidence="1">Multi-pass membrane protein</topology>
    </subcellularLocation>
</comment>
<feature type="transmembrane region" description="Helical" evidence="9">
    <location>
        <begin position="142"/>
        <end position="161"/>
    </location>
</feature>
<feature type="region of interest" description="Disordered" evidence="8">
    <location>
        <begin position="24"/>
        <end position="46"/>
    </location>
</feature>
<keyword evidence="6" id="KW-0406">Ion transport</keyword>
<evidence type="ECO:0000256" key="2">
    <source>
        <dbReference type="ARBA" id="ARBA00022448"/>
    </source>
</evidence>
<dbReference type="GO" id="GO:0005254">
    <property type="term" value="F:chloride channel activity"/>
    <property type="evidence" value="ECO:0007669"/>
    <property type="project" value="InterPro"/>
</dbReference>
<keyword evidence="7 9" id="KW-0472">Membrane</keyword>
<evidence type="ECO:0000256" key="6">
    <source>
        <dbReference type="ARBA" id="ARBA00023065"/>
    </source>
</evidence>